<organism evidence="2 3">
    <name type="scientific">Azospirillum oleiclasticum</name>
    <dbReference type="NCBI Taxonomy" id="2735135"/>
    <lineage>
        <taxon>Bacteria</taxon>
        <taxon>Pseudomonadati</taxon>
        <taxon>Pseudomonadota</taxon>
        <taxon>Alphaproteobacteria</taxon>
        <taxon>Rhodospirillales</taxon>
        <taxon>Azospirillaceae</taxon>
        <taxon>Azospirillum</taxon>
    </lineage>
</organism>
<evidence type="ECO:0000259" key="1">
    <source>
        <dbReference type="Pfam" id="PF01656"/>
    </source>
</evidence>
<sequence length="219" mass="22671">MHIIVLASAKGGVGKTTLAAHLAVAAEVAGDGPAVLIDADPQASLAEWWNVRAAETPAFASTTLASLAGDLERLAAAGVKLAVIDTPPSATEHIREVVALGSFVLIPVKPSPHDLRAVGRTVELVEAGGRPFGFVVTMAKTNAKLTTQAIAALSEHGVVAPAIIVDRVDYAASMTDGRTVQELAPKGPAAKEAAALWDFVKARLHGNTKARKRVKTILD</sequence>
<name>A0ABX2TN94_9PROT</name>
<feature type="domain" description="CobQ/CobB/MinD/ParA nucleotide binding" evidence="1">
    <location>
        <begin position="4"/>
        <end position="179"/>
    </location>
</feature>
<dbReference type="InterPro" id="IPR050678">
    <property type="entry name" value="DNA_Partitioning_ATPase"/>
</dbReference>
<dbReference type="InterPro" id="IPR027417">
    <property type="entry name" value="P-loop_NTPase"/>
</dbReference>
<dbReference type="InterPro" id="IPR002586">
    <property type="entry name" value="CobQ/CobB/MinD/ParA_Nub-bd_dom"/>
</dbReference>
<proteinExistence type="predicted"/>
<dbReference type="Gene3D" id="3.40.50.300">
    <property type="entry name" value="P-loop containing nucleotide triphosphate hydrolases"/>
    <property type="match status" value="1"/>
</dbReference>
<evidence type="ECO:0000313" key="2">
    <source>
        <dbReference type="EMBL" id="NYZ25145.1"/>
    </source>
</evidence>
<dbReference type="EMBL" id="JABFDB010000058">
    <property type="protein sequence ID" value="NYZ25145.1"/>
    <property type="molecule type" value="Genomic_DNA"/>
</dbReference>
<dbReference type="RefSeq" id="WP_180286918.1">
    <property type="nucleotide sequence ID" value="NZ_JABFDB010000058.1"/>
</dbReference>
<accession>A0ABX2TN94</accession>
<dbReference type="Pfam" id="PF01656">
    <property type="entry name" value="CbiA"/>
    <property type="match status" value="1"/>
</dbReference>
<dbReference type="CDD" id="cd02042">
    <property type="entry name" value="ParAB_family"/>
    <property type="match status" value="1"/>
</dbReference>
<gene>
    <name evidence="2" type="ORF">HND93_36060</name>
</gene>
<dbReference type="PANTHER" id="PTHR13696:SF96">
    <property type="entry name" value="COBQ_COBB_MIND_PARA NUCLEOTIDE BINDING DOMAIN-CONTAINING PROTEIN"/>
    <property type="match status" value="1"/>
</dbReference>
<dbReference type="PIRSF" id="PIRSF009320">
    <property type="entry name" value="Nuc_binding_HP_1000"/>
    <property type="match status" value="1"/>
</dbReference>
<keyword evidence="3" id="KW-1185">Reference proteome</keyword>
<protein>
    <submittedName>
        <fullName evidence="2">ParA family protein</fullName>
    </submittedName>
</protein>
<dbReference type="Proteomes" id="UP000584642">
    <property type="component" value="Unassembled WGS sequence"/>
</dbReference>
<evidence type="ECO:0000313" key="3">
    <source>
        <dbReference type="Proteomes" id="UP000584642"/>
    </source>
</evidence>
<dbReference type="SUPFAM" id="SSF52540">
    <property type="entry name" value="P-loop containing nucleoside triphosphate hydrolases"/>
    <property type="match status" value="1"/>
</dbReference>
<reference evidence="2 3" key="1">
    <citation type="submission" date="2020-05" db="EMBL/GenBank/DDBJ databases">
        <title>Azospirillum oleiclasticum sp. nov, a nitrogen-fixing and heavy crude oil-emulsifying bacterium isolated from the crude oil of Yumen Oilfield.</title>
        <authorList>
            <person name="Wu D."/>
            <person name="Cai M."/>
            <person name="Zhang X."/>
        </authorList>
    </citation>
    <scope>NUCLEOTIDE SEQUENCE [LARGE SCALE GENOMIC DNA]</scope>
    <source>
        <strain evidence="2 3">ROY-1-1-2</strain>
    </source>
</reference>
<dbReference type="PANTHER" id="PTHR13696">
    <property type="entry name" value="P-LOOP CONTAINING NUCLEOSIDE TRIPHOSPHATE HYDROLASE"/>
    <property type="match status" value="1"/>
</dbReference>
<comment type="caution">
    <text evidence="2">The sequence shown here is derived from an EMBL/GenBank/DDBJ whole genome shotgun (WGS) entry which is preliminary data.</text>
</comment>